<dbReference type="EMBL" id="JBELOE010000297">
    <property type="protein sequence ID" value="MER2494401.1"/>
    <property type="molecule type" value="Genomic_DNA"/>
</dbReference>
<accession>A0ABV1RN94</accession>
<evidence type="ECO:0008006" key="3">
    <source>
        <dbReference type="Google" id="ProtNLM"/>
    </source>
</evidence>
<reference evidence="1 2" key="1">
    <citation type="submission" date="2024-06" db="EMBL/GenBank/DDBJ databases">
        <authorList>
            <person name="Chen R.Y."/>
        </authorList>
    </citation>
    <scope>NUCLEOTIDE SEQUENCE [LARGE SCALE GENOMIC DNA]</scope>
    <source>
        <strain evidence="1 2">D2</strain>
    </source>
</reference>
<evidence type="ECO:0000313" key="1">
    <source>
        <dbReference type="EMBL" id="MER2494401.1"/>
    </source>
</evidence>
<protein>
    <recommendedName>
        <fullName evidence="3">AAA domain-containing protein</fullName>
    </recommendedName>
</protein>
<proteinExistence type="predicted"/>
<evidence type="ECO:0000313" key="2">
    <source>
        <dbReference type="Proteomes" id="UP001467690"/>
    </source>
</evidence>
<keyword evidence="2" id="KW-1185">Reference proteome</keyword>
<gene>
    <name evidence="1" type="ORF">ABS311_21205</name>
</gene>
<organism evidence="1 2">
    <name type="scientific">Catenovulum sediminis</name>
    <dbReference type="NCBI Taxonomy" id="1740262"/>
    <lineage>
        <taxon>Bacteria</taxon>
        <taxon>Pseudomonadati</taxon>
        <taxon>Pseudomonadota</taxon>
        <taxon>Gammaproteobacteria</taxon>
        <taxon>Alteromonadales</taxon>
        <taxon>Alteromonadaceae</taxon>
        <taxon>Catenovulum</taxon>
    </lineage>
</organism>
<comment type="caution">
    <text evidence="1">The sequence shown here is derived from an EMBL/GenBank/DDBJ whole genome shotgun (WGS) entry which is preliminary data.</text>
</comment>
<sequence>MINAAFSQVKAHKTLYILIDEAHLLEIAALRKLRLLFERLSHMDVVNVDFAGAKIAPKKS</sequence>
<dbReference type="Proteomes" id="UP001467690">
    <property type="component" value="Unassembled WGS sequence"/>
</dbReference>
<name>A0ABV1RN94_9ALTE</name>
<dbReference type="RefSeq" id="WP_185976598.1">
    <property type="nucleotide sequence ID" value="NZ_CP041660.1"/>
</dbReference>